<feature type="region of interest" description="Disordered" evidence="2">
    <location>
        <begin position="475"/>
        <end position="494"/>
    </location>
</feature>
<sequence length="3492" mass="386418">MAKYKSVFDVGSKQTSVMEALGRISSELAPKVVSASIEQSPIAANRPESYDPVAEQYASLQDYINAGGIPSRATKEFYNDVSIAALQPQVDQYHKRKEETGLLSYNNLTSSNPIKSGAANLLNWTAQAGAHLAELGLNAYAGNQLSDVRRDYAGVPDNVIAAYQKQLAGGQLSQEEQNLLQGSNPYAIKGFWDFSAPKTYKEVLDNARQKETEAYATIGNKKAGIPNRLDTQSWYNHLNEENYQQSLGDLAQAKTDWETAKSQWESGEYGSAILSALSATTDTASNVAHAIKENPAYLGDLMATTAPYLIQRTMGGTMALDAQRLENDNRRNFQQRTGEINPSTGEELAMTGATAGYSALNFVENAMALRALKGTVPSTGLAEALGMGTIGKVASPVTHIAKTAAVEGATEFAQNQIENSWGNLSTDFDLVDNVEAGVLGAAMGAGFAAPGSVIQAGHIATDAIGSTMQQRAANKVGSADQSLEDLSNPESPSYAPDKAINRILATDLPNSSPENLSAIKEQTDAIYNEAQNQYNVVDQNIRDAENLPDLQAKYEQFKAKAEENRAKFADNPEMLAKVEELIAQKDELLQSQLTRAQDISNDMDTYIARRDELKATLDRTQENYDAFNSYYQNLQPENSVQRTEADEILQAPSISQAKRIQELMADENVPEATRSTLRVVNDAIIAQNQMKDLGIVNNDVTKGGVGYRGLAQYMDFMGKAIQRNEPTRQESLLRDISNFEFTQSGKLDALQQAQEAANNLNVRIQVTRNTDGTWNVHDNEQISNDIFKKNQGVLVHPMKADGTGGSQRLINSLAAEVEGIKATNLAMQEMVKYSKQSQEQTTTEQPVQDTVSVDPFTDAMDALNNFERTNGRDTAARERSNSKRVLGMADPNVITDVTGENFNEVRDQALKRASDIRQQEYEQLVNNTKTAPVSEQSVSEATDTAVQAEPSTQTTQPEAAIESDANTAVSPKTTIAVEGAISPLVNSSVESVKAEKTKPARQQNLVLSGFTQRVRNGLNSPLVMATNFRSNYLKPENYKAIAERLAGIQLTEKQAQTLDTFNRVAESQYPVIKDIVATQKNADYRHTAFNDFLLNEQGELDENTATAISAAAFSWLGENGGKTRDTPQDVIKKLGLSDIDELPPHVFNRLTSIGVHRATLAASLGQRIYQSLGFKMFDDVDPKRQSKLEMALGHTAIAALLKDNLLEQDSITAQEMKELRNDVIRNNESAKDEGDVDYSGTSYFIRPKMTMTDGDLAPTPRVNQIREATKESGSILSKVFGFTPDRSLPTSEPVTEVIQEFNSQGSKVPDMAKEVILKMQSTPYEFNTDMTRIMDKLVDNHGDKLKEMFGYVPADELANKHVYFRDSQKAVNEAIERSLDIAFDARKAVNDGQFYLAQNMWNNQRSGYESAFNLQADKVHRSIASLVEDRIEVPLNEMPFNDKGELTQYGEFLRALSFRMEEAVDKMDFEGKTADTVDKVQLENFIPYFDNYINSPRVVTATEAMLRLRNHDDVNPADLDTVIDMVKEFGMGGLSLSALNTLASMLEAKQRGDKSFTAALPGESDGVTNGYALTQVMLNTANNEGYKSVGIFPDSEITNVPQYRERGGLNGGKGRDVYQQLGDLQKGIWKEEVRDDSPRGRAVRSLDYIDTAYGKRGGAKRAATPFNYGSGNASVNRASARGTLKAFYQKLENSYNSPDKDKNLNSDKAAINAILTYAQEIGYDVPLVKDFGNVLDFTLSREQEAAFMAADIALHGEATTEALKALAGPFIQSRDRKTLLATTAFEVYDSVLEHMINEATEKARSEGKLLEVKGKAIEGLSAKELKAIQRKANKFMPSLATPMGIESGQASTSSIPLMKQEVKWDRSPMYEMQLKYNGVQSMRTGVREYRYVDPGVSGLALYIQSHDAYITFRTMKDHAVQNFHDANAGNAYQLNAIARTQNEAFLDAVTISHAGKAFTTALLKPFKGIVDTKLPLSKEMKLRLRNSAVGLARSYNLKLNAPYAEVFSHVVEQEFNADIAKMERIIQQEYINQYGTEGGEYKITDEKRTELNKRLESLKRAKAKAVEQAKQIGSDLGNYLKGTSEIIDKEVPKPIAPQPSKTVMGAILMESPIKGPADLVQRVKQELKDYTHQGGNTGRYASLYSSLLDIALPSIPKNLDIQTYQSFEQVPVETRGLIEAREQGTNAWFITGDKPQLILVSDGSLNTGIFVHEIMHAATANAIREIQKNPNKYPKAQESLDKLTRLYEHVKSKTTDSSPEIVKYGTQNLDEFIATGLTDPRFINHLDSIVDVPKEARGMNKLLTAFRGLVSGILDALYAVAGKNRKYNPKELTAYEALILDSVEFIGRTQDISNTKQMDILGAPKTAANAQVSNYTAKEVFDAIDDGKLNSEFKAHLSELMTNVTDKLMNESSTTFLRSKNAYSPDALWDKALKSGKAPYTTAALTAGFNLTAQEQFAIEALEVATNAVIKDKSLTPVFREIQRIYDKARNDLKPENFHPGDWSVASPAQKKAAEAKYEHVFGIYSKGDHFAKFMAMALGSQEVNSLLNFGLEKERIGKQTPFDKLLAAIDTVVNTAYGFLTRTQLEHTADKKLPILAEQLVDIDLKNRNKALTVVEKAIDAAEEISNKVTTKSRAKITKILAKSPTANSKNKYVKIAHNMARTSAAAGNVFGIMDVLKEFRESEKPNERLGFGGELLNEIASTNPSQAVAQKLLNTAKQNETMRKRISDVVKHDLLSMFDNQGKDLNREQRKAITYGALRTDMQSLLNHFDVSGINTLVKDNVALSREIKKAESSIKDVMKINRAKDLAWYMVSGEAANMLAKNAELIAMDGGFIANTKPSPKLVEQIDKLVSLYAISYLNTSDRTALSEVMDKELARGKDNGIESLLKLHQSMVIDSRDALFAGNPLSMVKGYLPEITNSNRELVVARTSAERDRYESAYYKKISDLQKDPLDPDTNPATLYFSEDAGHQRYVSGAIALNNYGRKGQEVQMTPQELANARNAVRSRMSRDPNYDPRKKDSRHMVPNYDTDGNIMGFSYEMTHQVRDSFLERNNDFSDILGAFAATGYDKLTTAEQNNIVIETLHQDFLENYAKAPLSYLRIEPYSKDPVIAQAWAMMPQQTRDHIKAVTGENALYVKNDVFLTVFGARKLSITNAFDKEPDFRNVGEKAVVAVMGTLTELFGGNSRTKAATAERVWMKAVQLMKSFVVIRNVSTMVGNIVTNTFLLMAHGVSPSTLIKDTVTSVKGGIQYRKDMAELIKLQARQRANIGNANELQKEIDRIQDSLDRNPLKGFIEEGMLSGIVEDIDPSANMYSYKSGMERKYEDVIDKVPQTVRTAAKWLFVSPGTPHYQFLHSATQFSDFSAKYVLYKHATTRKRDRLSHDEAIQLASDNFINYDVPTSAGMQYLNDVGLLMFTKYNLRIQKALFQLIGKRPASAIGQAILLNAISNLPPGIDPIVFNQWGNPLRSGPFGLSGSWDEPFPIQALKTLF</sequence>
<organism evidence="3 4">
    <name type="scientific">Acinetobacter phage Presley</name>
    <dbReference type="NCBI Taxonomy" id="1406780"/>
    <lineage>
        <taxon>Viruses</taxon>
        <taxon>Duplodnaviria</taxon>
        <taxon>Heunggongvirae</taxon>
        <taxon>Uroviricota</taxon>
        <taxon>Caudoviricetes</taxon>
        <taxon>Schitoviridae</taxon>
        <taxon>Presleyvirus</taxon>
        <taxon>Presleyvirus presley</taxon>
    </lineage>
</organism>
<feature type="compositionally biased region" description="Basic and acidic residues" evidence="2">
    <location>
        <begin position="3009"/>
        <end position="3019"/>
    </location>
</feature>
<feature type="compositionally biased region" description="Polar residues" evidence="2">
    <location>
        <begin position="927"/>
        <end position="957"/>
    </location>
</feature>
<dbReference type="KEGG" id="vg:18504217"/>
<feature type="region of interest" description="Disordered" evidence="2">
    <location>
        <begin position="3006"/>
        <end position="3028"/>
    </location>
</feature>
<proteinExistence type="predicted"/>
<dbReference type="RefSeq" id="YP_009007647.1">
    <property type="nucleotide sequence ID" value="NC_023581.1"/>
</dbReference>
<accession>U5PWL7</accession>
<feature type="region of interest" description="Disordered" evidence="2">
    <location>
        <begin position="927"/>
        <end position="967"/>
    </location>
</feature>
<feature type="compositionally biased region" description="Polar residues" evidence="2">
    <location>
        <begin position="479"/>
        <end position="491"/>
    </location>
</feature>
<dbReference type="EMBL" id="KF669658">
    <property type="protein sequence ID" value="AGY48146.1"/>
    <property type="molecule type" value="Genomic_DNA"/>
</dbReference>
<keyword evidence="1" id="KW-0175">Coiled coil</keyword>
<dbReference type="GeneID" id="18504217"/>
<protein>
    <submittedName>
        <fullName evidence="3">Virion assoviated RNA polymerase</fullName>
    </submittedName>
</protein>
<feature type="coiled-coil region" evidence="1">
    <location>
        <begin position="2041"/>
        <end position="2068"/>
    </location>
</feature>
<dbReference type="Proteomes" id="UP000017656">
    <property type="component" value="Segment"/>
</dbReference>
<evidence type="ECO:0000313" key="4">
    <source>
        <dbReference type="Proteomes" id="UP000017656"/>
    </source>
</evidence>
<evidence type="ECO:0000256" key="1">
    <source>
        <dbReference type="SAM" id="Coils"/>
    </source>
</evidence>
<dbReference type="PANTHER" id="PTHR34491">
    <property type="entry name" value="A-TYPE INCLUSION PROTEIN, PUTATIVE-RELATED"/>
    <property type="match status" value="1"/>
</dbReference>
<gene>
    <name evidence="3" type="ORF">Presley_79</name>
</gene>
<keyword evidence="4" id="KW-1185">Reference proteome</keyword>
<evidence type="ECO:0000256" key="2">
    <source>
        <dbReference type="SAM" id="MobiDB-lite"/>
    </source>
</evidence>
<reference evidence="3 4" key="1">
    <citation type="journal article" date="2013" name="Genome Announc.">
        <title>Complete Genome of Acinetobacter baumannii N4-Like Podophage Presley.</title>
        <authorList>
            <person name="Farmer N.G."/>
            <person name="Wood T.L."/>
            <person name="Chamakura K.R."/>
            <person name="Kuty Everett G.F."/>
        </authorList>
    </citation>
    <scope>NUCLEOTIDE SEQUENCE [LARGE SCALE GENOMIC DNA]</scope>
</reference>
<evidence type="ECO:0000313" key="3">
    <source>
        <dbReference type="EMBL" id="AGY48146.1"/>
    </source>
</evidence>
<feature type="coiled-coil region" evidence="1">
    <location>
        <begin position="527"/>
        <end position="567"/>
    </location>
</feature>
<dbReference type="PANTHER" id="PTHR34491:SF74">
    <property type="entry name" value="DUF4456 DOMAIN-CONTAINING PROTEIN"/>
    <property type="match status" value="1"/>
</dbReference>
<name>U5PWL7_9CAUD</name>